<dbReference type="SUPFAM" id="SSF51126">
    <property type="entry name" value="Pectin lyase-like"/>
    <property type="match status" value="1"/>
</dbReference>
<reference evidence="16 17" key="1">
    <citation type="submission" date="2024-01" db="EMBL/GenBank/DDBJ databases">
        <title>The complete chloroplast genome sequence of Lithospermum erythrorhizon: insights into the phylogenetic relationship among Boraginaceae species and the maternal lineages of purple gromwells.</title>
        <authorList>
            <person name="Okada T."/>
            <person name="Watanabe K."/>
        </authorList>
    </citation>
    <scope>NUCLEOTIDE SEQUENCE [LARGE SCALE GENOMIC DNA]</scope>
</reference>
<keyword evidence="6" id="KW-0134">Cell wall</keyword>
<sequence>MNTVGKIVASVVSLLLVVGIVIGLVLNNHQHKKEQTPTSTSMKPVTSFCEPTTYKDLCAKSIGEVAKNESATGKATMVELESTKQKAGTVQELVDYALDALNESITMIGDKDVRSLSDIVDELLNFLGGVNAFQTTCVDNFDNAELKKQIQDIMTNSNQLTDNVINIVADMFNILKSLNVSSTPDSIKLNSQRRLLAVHGEANNGYPSWFPAADRELLGKVGKTRLPNAVVAKDGSGQFRTITDALNAMPKAFRGRTKNFLVIYGDGPGRTIVTGSDNKGIRNTQTMSTATFASVAKGVVIKSMTIRNTAGPEAHQAVALRVQGDMTAVFDCSLEGYQDTLYYHTYRQFYRNCAISGTVDFIFGEGSAMIQTSTIVVRKPGRGQSNTVTADGNEKNGLNVGLVIHNSRIVPELALAPERFAFKTYLGRPWRAIATTILLRCELGDFIRPEGWLQWQGEGFHNTCNYGEFANVGPGAGTNMRDKSFKRWRVLSPQEADRYTLKNFIKHSDSWLKNIVPFNGDI</sequence>
<proteinExistence type="inferred from homology"/>
<keyword evidence="14" id="KW-0472">Membrane</keyword>
<dbReference type="InterPro" id="IPR011050">
    <property type="entry name" value="Pectin_lyase_fold/virulence"/>
</dbReference>
<dbReference type="GO" id="GO:0030599">
    <property type="term" value="F:pectinesterase activity"/>
    <property type="evidence" value="ECO:0007669"/>
    <property type="project" value="UniProtKB-UniRule"/>
</dbReference>
<comment type="caution">
    <text evidence="16">The sequence shown here is derived from an EMBL/GenBank/DDBJ whole genome shotgun (WGS) entry which is preliminary data.</text>
</comment>
<evidence type="ECO:0000256" key="7">
    <source>
        <dbReference type="ARBA" id="ARBA00022525"/>
    </source>
</evidence>
<name>A0AAV3P5S7_LITER</name>
<dbReference type="PROSITE" id="PS00503">
    <property type="entry name" value="PECTINESTERASE_2"/>
    <property type="match status" value="1"/>
</dbReference>
<evidence type="ECO:0000256" key="10">
    <source>
        <dbReference type="ARBA" id="ARBA00023316"/>
    </source>
</evidence>
<evidence type="ECO:0000256" key="8">
    <source>
        <dbReference type="ARBA" id="ARBA00022801"/>
    </source>
</evidence>
<protein>
    <recommendedName>
        <fullName evidence="5 13">Pectinesterase</fullName>
        <ecNumber evidence="5 13">3.1.1.11</ecNumber>
    </recommendedName>
</protein>
<evidence type="ECO:0000256" key="2">
    <source>
        <dbReference type="ARBA" id="ARBA00005184"/>
    </source>
</evidence>
<dbReference type="SUPFAM" id="SSF101148">
    <property type="entry name" value="Plant invertase/pectin methylesterase inhibitor"/>
    <property type="match status" value="1"/>
</dbReference>
<dbReference type="Pfam" id="PF04043">
    <property type="entry name" value="PMEI"/>
    <property type="match status" value="1"/>
</dbReference>
<keyword evidence="17" id="KW-1185">Reference proteome</keyword>
<dbReference type="GO" id="GO:0045490">
    <property type="term" value="P:pectin catabolic process"/>
    <property type="evidence" value="ECO:0007669"/>
    <property type="project" value="UniProtKB-UniRule"/>
</dbReference>
<comment type="pathway">
    <text evidence="2 13">Glycan metabolism; pectin degradation; 2-dehydro-3-deoxy-D-gluconate from pectin: step 1/5.</text>
</comment>
<keyword evidence="8 13" id="KW-0378">Hydrolase</keyword>
<dbReference type="CDD" id="cd15798">
    <property type="entry name" value="PMEI-like_3"/>
    <property type="match status" value="1"/>
</dbReference>
<comment type="similarity">
    <text evidence="3">In the N-terminal section; belongs to the PMEI family.</text>
</comment>
<dbReference type="Gene3D" id="2.160.20.10">
    <property type="entry name" value="Single-stranded right-handed beta-helix, Pectin lyase-like"/>
    <property type="match status" value="1"/>
</dbReference>
<dbReference type="GO" id="GO:0042545">
    <property type="term" value="P:cell wall modification"/>
    <property type="evidence" value="ECO:0007669"/>
    <property type="project" value="UniProtKB-UniRule"/>
</dbReference>
<dbReference type="Gene3D" id="1.20.140.40">
    <property type="entry name" value="Invertase/pectin methylesterase inhibitor family protein"/>
    <property type="match status" value="1"/>
</dbReference>
<dbReference type="SMART" id="SM00856">
    <property type="entry name" value="PMEI"/>
    <property type="match status" value="1"/>
</dbReference>
<keyword evidence="7" id="KW-0964">Secreted</keyword>
<evidence type="ECO:0000256" key="13">
    <source>
        <dbReference type="RuleBase" id="RU000589"/>
    </source>
</evidence>
<dbReference type="InterPro" id="IPR035513">
    <property type="entry name" value="Invertase/methylesterase_inhib"/>
</dbReference>
<keyword evidence="14" id="KW-1133">Transmembrane helix</keyword>
<dbReference type="FunFam" id="2.160.20.10:FF:000029">
    <property type="entry name" value="Pectinesterase 4"/>
    <property type="match status" value="1"/>
</dbReference>
<evidence type="ECO:0000256" key="5">
    <source>
        <dbReference type="ARBA" id="ARBA00013229"/>
    </source>
</evidence>
<dbReference type="Pfam" id="PF01095">
    <property type="entry name" value="Pectinesterase"/>
    <property type="match status" value="1"/>
</dbReference>
<evidence type="ECO:0000256" key="4">
    <source>
        <dbReference type="ARBA" id="ARBA00007786"/>
    </source>
</evidence>
<dbReference type="EMBL" id="BAABME010000949">
    <property type="protein sequence ID" value="GAA0146573.1"/>
    <property type="molecule type" value="Genomic_DNA"/>
</dbReference>
<evidence type="ECO:0000256" key="6">
    <source>
        <dbReference type="ARBA" id="ARBA00022512"/>
    </source>
</evidence>
<keyword evidence="10" id="KW-0961">Cell wall biogenesis/degradation</keyword>
<feature type="domain" description="Pectinesterase inhibitor" evidence="15">
    <location>
        <begin position="40"/>
        <end position="167"/>
    </location>
</feature>
<evidence type="ECO:0000259" key="15">
    <source>
        <dbReference type="SMART" id="SM00856"/>
    </source>
</evidence>
<evidence type="ECO:0000256" key="3">
    <source>
        <dbReference type="ARBA" id="ARBA00006027"/>
    </source>
</evidence>
<organism evidence="16 17">
    <name type="scientific">Lithospermum erythrorhizon</name>
    <name type="common">Purple gromwell</name>
    <name type="synonym">Lithospermum officinale var. erythrorhizon</name>
    <dbReference type="NCBI Taxonomy" id="34254"/>
    <lineage>
        <taxon>Eukaryota</taxon>
        <taxon>Viridiplantae</taxon>
        <taxon>Streptophyta</taxon>
        <taxon>Embryophyta</taxon>
        <taxon>Tracheophyta</taxon>
        <taxon>Spermatophyta</taxon>
        <taxon>Magnoliopsida</taxon>
        <taxon>eudicotyledons</taxon>
        <taxon>Gunneridae</taxon>
        <taxon>Pentapetalae</taxon>
        <taxon>asterids</taxon>
        <taxon>lamiids</taxon>
        <taxon>Boraginales</taxon>
        <taxon>Boraginaceae</taxon>
        <taxon>Boraginoideae</taxon>
        <taxon>Lithospermeae</taxon>
        <taxon>Lithospermum</taxon>
    </lineage>
</organism>
<keyword evidence="14" id="KW-0812">Transmembrane</keyword>
<comment type="similarity">
    <text evidence="4">In the C-terminal section; belongs to the pectinesterase family.</text>
</comment>
<dbReference type="PANTHER" id="PTHR31707">
    <property type="entry name" value="PECTINESTERASE"/>
    <property type="match status" value="1"/>
</dbReference>
<evidence type="ECO:0000256" key="12">
    <source>
        <dbReference type="PROSITE-ProRule" id="PRU10040"/>
    </source>
</evidence>
<dbReference type="InterPro" id="IPR033131">
    <property type="entry name" value="Pectinesterase_Asp_AS"/>
</dbReference>
<comment type="catalytic activity">
    <reaction evidence="11 13">
        <text>[(1-&gt;4)-alpha-D-galacturonosyl methyl ester](n) + n H2O = [(1-&gt;4)-alpha-D-galacturonosyl](n) + n methanol + n H(+)</text>
        <dbReference type="Rhea" id="RHEA:22380"/>
        <dbReference type="Rhea" id="RHEA-COMP:14570"/>
        <dbReference type="Rhea" id="RHEA-COMP:14573"/>
        <dbReference type="ChEBI" id="CHEBI:15377"/>
        <dbReference type="ChEBI" id="CHEBI:15378"/>
        <dbReference type="ChEBI" id="CHEBI:17790"/>
        <dbReference type="ChEBI" id="CHEBI:140522"/>
        <dbReference type="ChEBI" id="CHEBI:140523"/>
        <dbReference type="EC" id="3.1.1.11"/>
    </reaction>
</comment>
<evidence type="ECO:0000313" key="16">
    <source>
        <dbReference type="EMBL" id="GAA0146573.1"/>
    </source>
</evidence>
<dbReference type="InterPro" id="IPR006501">
    <property type="entry name" value="Pectinesterase_inhib_dom"/>
</dbReference>
<dbReference type="InterPro" id="IPR000070">
    <property type="entry name" value="Pectinesterase_cat"/>
</dbReference>
<gene>
    <name evidence="16" type="ORF">LIER_06494</name>
</gene>
<evidence type="ECO:0000256" key="14">
    <source>
        <dbReference type="SAM" id="Phobius"/>
    </source>
</evidence>
<keyword evidence="9 13" id="KW-0063">Aspartyl esterase</keyword>
<dbReference type="Proteomes" id="UP001454036">
    <property type="component" value="Unassembled WGS sequence"/>
</dbReference>
<evidence type="ECO:0000256" key="1">
    <source>
        <dbReference type="ARBA" id="ARBA00004191"/>
    </source>
</evidence>
<accession>A0AAV3P5S7</accession>
<dbReference type="InterPro" id="IPR012334">
    <property type="entry name" value="Pectin_lyas_fold"/>
</dbReference>
<comment type="subcellular location">
    <subcellularLocation>
        <location evidence="1">Secreted</location>
        <location evidence="1">Cell wall</location>
    </subcellularLocation>
</comment>
<evidence type="ECO:0000256" key="11">
    <source>
        <dbReference type="ARBA" id="ARBA00047928"/>
    </source>
</evidence>
<dbReference type="AlphaFoldDB" id="A0AAV3P5S7"/>
<evidence type="ECO:0000313" key="17">
    <source>
        <dbReference type="Proteomes" id="UP001454036"/>
    </source>
</evidence>
<dbReference type="EC" id="3.1.1.11" evidence="5 13"/>
<feature type="transmembrane region" description="Helical" evidence="14">
    <location>
        <begin position="7"/>
        <end position="26"/>
    </location>
</feature>
<evidence type="ECO:0000256" key="9">
    <source>
        <dbReference type="ARBA" id="ARBA00023085"/>
    </source>
</evidence>
<feature type="active site" evidence="12">
    <location>
        <position position="360"/>
    </location>
</feature>
<dbReference type="GO" id="GO:0004857">
    <property type="term" value="F:enzyme inhibitor activity"/>
    <property type="evidence" value="ECO:0007669"/>
    <property type="project" value="InterPro"/>
</dbReference>